<feature type="domain" description="Fido" evidence="3">
    <location>
        <begin position="121"/>
        <end position="277"/>
    </location>
</feature>
<protein>
    <recommendedName>
        <fullName evidence="3">Fido domain-containing protein</fullName>
    </recommendedName>
</protein>
<dbReference type="PANTHER" id="PTHR13504">
    <property type="entry name" value="FIDO DOMAIN-CONTAINING PROTEIN DDB_G0283145"/>
    <property type="match status" value="1"/>
</dbReference>
<evidence type="ECO:0000313" key="4">
    <source>
        <dbReference type="EMBL" id="OGY12470.1"/>
    </source>
</evidence>
<gene>
    <name evidence="4" type="ORF">A3A77_00640</name>
</gene>
<dbReference type="InterPro" id="IPR036597">
    <property type="entry name" value="Fido-like_dom_sf"/>
</dbReference>
<comment type="caution">
    <text evidence="4">The sequence shown here is derived from an EMBL/GenBank/DDBJ whole genome shotgun (WGS) entry which is preliminary data.</text>
</comment>
<proteinExistence type="predicted"/>
<dbReference type="Gene3D" id="1.10.3290.10">
    <property type="entry name" value="Fido-like domain"/>
    <property type="match status" value="1"/>
</dbReference>
<feature type="active site" evidence="1">
    <location>
        <position position="207"/>
    </location>
</feature>
<dbReference type="AlphaFoldDB" id="A0A1G1VAJ1"/>
<dbReference type="InterPro" id="IPR040198">
    <property type="entry name" value="Fido_containing"/>
</dbReference>
<dbReference type="PANTHER" id="PTHR13504:SF38">
    <property type="entry name" value="FIDO DOMAIN-CONTAINING PROTEIN"/>
    <property type="match status" value="1"/>
</dbReference>
<evidence type="ECO:0000256" key="1">
    <source>
        <dbReference type="PIRSR" id="PIRSR640198-1"/>
    </source>
</evidence>
<evidence type="ECO:0000259" key="3">
    <source>
        <dbReference type="PROSITE" id="PS51459"/>
    </source>
</evidence>
<accession>A0A1G1VAJ1</accession>
<reference evidence="4 5" key="1">
    <citation type="journal article" date="2016" name="Nat. Commun.">
        <title>Thousands of microbial genomes shed light on interconnected biogeochemical processes in an aquifer system.</title>
        <authorList>
            <person name="Anantharaman K."/>
            <person name="Brown C.T."/>
            <person name="Hug L.A."/>
            <person name="Sharon I."/>
            <person name="Castelle C.J."/>
            <person name="Probst A.J."/>
            <person name="Thomas B.C."/>
            <person name="Singh A."/>
            <person name="Wilkins M.J."/>
            <person name="Karaoz U."/>
            <person name="Brodie E.L."/>
            <person name="Williams K.H."/>
            <person name="Hubbard S.S."/>
            <person name="Banfield J.F."/>
        </authorList>
    </citation>
    <scope>NUCLEOTIDE SEQUENCE [LARGE SCALE GENOMIC DNA]</scope>
</reference>
<dbReference type="Pfam" id="PF02661">
    <property type="entry name" value="Fic"/>
    <property type="match status" value="1"/>
</dbReference>
<sequence length="371" mass="42441">MYSPKYTITNSILKNIGTIEACKEIIQEAPLIPAYERQFQEEAMIRTVHHGTHIEGNDLSFEQAGKVIRGSFGETNAEKAVEKVGITARERDIQEVINYRTVMEFLDKQYNTSQKNDIFRFSENLIKQIHKLVVNRLVSEENQGVYRKSQVVLRDSRTGEITFRPPPSVEVPYLMEDLVVFMNSKVGREVHPVIRAAVAHYVLAAIHPFVEGNGRTARAFATLVMFVEDYDIKRLFSLEEYFDRDAEAYYGALIATSGQSKELGDRDLTAWIGYFTQGLAVELTRVREKVKKLSIDTKIRAKRGQQVALSERQIKIIEYLSENERGGMGEIRPLFPMVSEDTVLREFQALVKSNVIRKKGKTKGSYYELVK</sequence>
<dbReference type="SUPFAM" id="SSF140931">
    <property type="entry name" value="Fic-like"/>
    <property type="match status" value="1"/>
</dbReference>
<evidence type="ECO:0000256" key="2">
    <source>
        <dbReference type="PIRSR" id="PIRSR640198-3"/>
    </source>
</evidence>
<dbReference type="InterPro" id="IPR003812">
    <property type="entry name" value="Fido"/>
</dbReference>
<evidence type="ECO:0000313" key="5">
    <source>
        <dbReference type="Proteomes" id="UP000178659"/>
    </source>
</evidence>
<name>A0A1G1VAJ1_9BACT</name>
<dbReference type="EMBL" id="MHCC01000027">
    <property type="protein sequence ID" value="OGY12470.1"/>
    <property type="molecule type" value="Genomic_DNA"/>
</dbReference>
<organism evidence="4 5">
    <name type="scientific">Candidatus Blackburnbacteria bacterium RIFCSPLOWO2_01_FULL_40_20</name>
    <dbReference type="NCBI Taxonomy" id="1797519"/>
    <lineage>
        <taxon>Bacteria</taxon>
        <taxon>Candidatus Blackburniibacteriota</taxon>
    </lineage>
</organism>
<dbReference type="PROSITE" id="PS51459">
    <property type="entry name" value="FIDO"/>
    <property type="match status" value="1"/>
</dbReference>
<feature type="site" description="Important for autoinhibition of adenylyltransferase activity" evidence="2">
    <location>
        <position position="55"/>
    </location>
</feature>
<dbReference type="Proteomes" id="UP000178659">
    <property type="component" value="Unassembled WGS sequence"/>
</dbReference>